<keyword evidence="11" id="KW-1185">Reference proteome</keyword>
<dbReference type="Gene3D" id="1.10.287.130">
    <property type="match status" value="1"/>
</dbReference>
<dbReference type="Proteomes" id="UP000294824">
    <property type="component" value="Unassembled WGS sequence"/>
</dbReference>
<name>A0A4R8MDV5_9FLAO</name>
<reference evidence="10 11" key="1">
    <citation type="submission" date="2019-03" db="EMBL/GenBank/DDBJ databases">
        <title>Genomic Encyclopedia of Type Strains, Phase III (KMG-III): the genomes of soil and plant-associated and newly described type strains.</title>
        <authorList>
            <person name="Whitman W."/>
        </authorList>
    </citation>
    <scope>NUCLEOTIDE SEQUENCE [LARGE SCALE GENOMIC DNA]</scope>
    <source>
        <strain evidence="10 11">CECT 8301</strain>
    </source>
</reference>
<organism evidence="10 11">
    <name type="scientific">Algibacter lectus</name>
    <dbReference type="NCBI Taxonomy" id="221126"/>
    <lineage>
        <taxon>Bacteria</taxon>
        <taxon>Pseudomonadati</taxon>
        <taxon>Bacteroidota</taxon>
        <taxon>Flavobacteriia</taxon>
        <taxon>Flavobacteriales</taxon>
        <taxon>Flavobacteriaceae</taxon>
        <taxon>Algibacter</taxon>
    </lineage>
</organism>
<keyword evidence="4" id="KW-0808">Transferase</keyword>
<evidence type="ECO:0000256" key="4">
    <source>
        <dbReference type="ARBA" id="ARBA00022679"/>
    </source>
</evidence>
<dbReference type="Gene3D" id="3.30.565.10">
    <property type="entry name" value="Histidine kinase-like ATPase, C-terminal domain"/>
    <property type="match status" value="1"/>
</dbReference>
<dbReference type="Pfam" id="PF08447">
    <property type="entry name" value="PAS_3"/>
    <property type="match status" value="1"/>
</dbReference>
<dbReference type="PROSITE" id="PS50112">
    <property type="entry name" value="PAS"/>
    <property type="match status" value="1"/>
</dbReference>
<keyword evidence="7" id="KW-0812">Transmembrane</keyword>
<dbReference type="SUPFAM" id="SSF47384">
    <property type="entry name" value="Homodimeric domain of signal transducing histidine kinase"/>
    <property type="match status" value="1"/>
</dbReference>
<keyword evidence="3" id="KW-0597">Phosphoprotein</keyword>
<evidence type="ECO:0000256" key="5">
    <source>
        <dbReference type="ARBA" id="ARBA00022777"/>
    </source>
</evidence>
<keyword evidence="5" id="KW-0418">Kinase</keyword>
<dbReference type="CDD" id="cd00130">
    <property type="entry name" value="PAS"/>
    <property type="match status" value="1"/>
</dbReference>
<evidence type="ECO:0000256" key="7">
    <source>
        <dbReference type="SAM" id="Phobius"/>
    </source>
</evidence>
<dbReference type="Gene3D" id="3.30.450.20">
    <property type="entry name" value="PAS domain"/>
    <property type="match status" value="3"/>
</dbReference>
<feature type="transmembrane region" description="Helical" evidence="7">
    <location>
        <begin position="161"/>
        <end position="181"/>
    </location>
</feature>
<dbReference type="EMBL" id="SORL01000007">
    <property type="protein sequence ID" value="TDY63990.1"/>
    <property type="molecule type" value="Genomic_DNA"/>
</dbReference>
<sequence>MYLGSNSYKQIRELEKTAEMVMHTLRVETEINSLFSQYAMMQSRIFENKLLNNFDRETLLKNQKDTTLKIFKRLDILTKDNAKQQKNLEELIGLEASFYKSIEALNTEATADKELQNAHLRDVSALMRKIETIKANMLGHEEILLSRRQEEFSESRRLNPIMTLFLGMFALLIFIISFWQINKQRKKNDRTTAFLESVLKNTENIVSYYTPIKDEDDKITDFKIIYVNENIEDVLGTSPLVLENQLLSKVLPIHFENGVFDAMVTCYNTGETQRFEKTNNFNGIKYRFKTNVVKLNDGVLATASDTTEEYDIKQNLISAKDQLQTQNLLLLDNRAFLSNIFKSTSNIVMHFKSIRDVAGKIIDFDTLFINDAISDVIGDIPADVKHKKASEIYPTIFENGVFEKMVTCIEEERQIEYETNFEKDGETKWFQATAIKLNDGVTITTSDITLEKTRAAKLNDLNAELEIQNSIFKDAEGVADIGSYVWYLDTGAANISDNFYRILGFTPNEFDVTFDSYRELVHPDDLPRYDQLGEETVEKGNSNIHTYRVITKKGNVKHIYVNGQKVIKDGRPASVGVVQDITNRVKTEEKLRNKNEELKRSNAELESFNRVASHDLQEPMRKIQMFISRLSDRELDKLSDKGKMYFEKIDSSANRMQTLIKYLLAYSRINRTKKDFIKISLNDTMEKVLGDLEERIEETGVDIAIDNLPSLKAIPFQMEQLFNNLVSNAIKYGSTTEPPKIVIDCKKLSRNKISEVFDKKRKNYYRISIMDNGIGFDQENAEKIFGLFERLHQKDEYSGTGIGLAICKKIVLNHKGHIVAQSEPGKGSTFCIYLPA</sequence>
<dbReference type="PROSITE" id="PS50109">
    <property type="entry name" value="HIS_KIN"/>
    <property type="match status" value="1"/>
</dbReference>
<accession>A0A4R8MDV5</accession>
<dbReference type="Pfam" id="PF00512">
    <property type="entry name" value="HisKA"/>
    <property type="match status" value="1"/>
</dbReference>
<evidence type="ECO:0000313" key="11">
    <source>
        <dbReference type="Proteomes" id="UP000294824"/>
    </source>
</evidence>
<dbReference type="NCBIfam" id="TIGR00229">
    <property type="entry name" value="sensory_box"/>
    <property type="match status" value="1"/>
</dbReference>
<dbReference type="Pfam" id="PF13426">
    <property type="entry name" value="PAS_9"/>
    <property type="match status" value="1"/>
</dbReference>
<feature type="domain" description="PAS" evidence="9">
    <location>
        <begin position="495"/>
        <end position="540"/>
    </location>
</feature>
<dbReference type="SMART" id="SM00388">
    <property type="entry name" value="HisKA"/>
    <property type="match status" value="1"/>
</dbReference>
<dbReference type="FunFam" id="3.30.565.10:FF:000006">
    <property type="entry name" value="Sensor histidine kinase WalK"/>
    <property type="match status" value="1"/>
</dbReference>
<evidence type="ECO:0000256" key="3">
    <source>
        <dbReference type="ARBA" id="ARBA00022553"/>
    </source>
</evidence>
<dbReference type="InterPro" id="IPR052162">
    <property type="entry name" value="Sensor_kinase/Photoreceptor"/>
</dbReference>
<dbReference type="InterPro" id="IPR036097">
    <property type="entry name" value="HisK_dim/P_sf"/>
</dbReference>
<dbReference type="InterPro" id="IPR000014">
    <property type="entry name" value="PAS"/>
</dbReference>
<dbReference type="InterPro" id="IPR013655">
    <property type="entry name" value="PAS_fold_3"/>
</dbReference>
<feature type="domain" description="Histidine kinase" evidence="8">
    <location>
        <begin position="611"/>
        <end position="836"/>
    </location>
</feature>
<dbReference type="InterPro" id="IPR005467">
    <property type="entry name" value="His_kinase_dom"/>
</dbReference>
<evidence type="ECO:0000256" key="1">
    <source>
        <dbReference type="ARBA" id="ARBA00000085"/>
    </source>
</evidence>
<evidence type="ECO:0000313" key="10">
    <source>
        <dbReference type="EMBL" id="TDY63990.1"/>
    </source>
</evidence>
<keyword evidence="6" id="KW-0175">Coiled coil</keyword>
<dbReference type="InterPro" id="IPR004358">
    <property type="entry name" value="Sig_transdc_His_kin-like_C"/>
</dbReference>
<dbReference type="CDD" id="cd00082">
    <property type="entry name" value="HisKA"/>
    <property type="match status" value="1"/>
</dbReference>
<dbReference type="GO" id="GO:0000155">
    <property type="term" value="F:phosphorelay sensor kinase activity"/>
    <property type="evidence" value="ECO:0007669"/>
    <property type="project" value="InterPro"/>
</dbReference>
<dbReference type="InterPro" id="IPR003594">
    <property type="entry name" value="HATPase_dom"/>
</dbReference>
<evidence type="ECO:0000256" key="6">
    <source>
        <dbReference type="SAM" id="Coils"/>
    </source>
</evidence>
<dbReference type="PANTHER" id="PTHR43304">
    <property type="entry name" value="PHYTOCHROME-LIKE PROTEIN CPH1"/>
    <property type="match status" value="1"/>
</dbReference>
<protein>
    <recommendedName>
        <fullName evidence="2">histidine kinase</fullName>
        <ecNumber evidence="2">2.7.13.3</ecNumber>
    </recommendedName>
</protein>
<dbReference type="SUPFAM" id="SSF55874">
    <property type="entry name" value="ATPase domain of HSP90 chaperone/DNA topoisomerase II/histidine kinase"/>
    <property type="match status" value="1"/>
</dbReference>
<gene>
    <name evidence="10" type="ORF">DFQ06_0889</name>
</gene>
<evidence type="ECO:0000259" key="8">
    <source>
        <dbReference type="PROSITE" id="PS50109"/>
    </source>
</evidence>
<dbReference type="SUPFAM" id="SSF55785">
    <property type="entry name" value="PYP-like sensor domain (PAS domain)"/>
    <property type="match status" value="2"/>
</dbReference>
<dbReference type="Pfam" id="PF02518">
    <property type="entry name" value="HATPase_c"/>
    <property type="match status" value="1"/>
</dbReference>
<dbReference type="AlphaFoldDB" id="A0A4R8MDV5"/>
<comment type="caution">
    <text evidence="10">The sequence shown here is derived from an EMBL/GenBank/DDBJ whole genome shotgun (WGS) entry which is preliminary data.</text>
</comment>
<dbReference type="InterPro" id="IPR036890">
    <property type="entry name" value="HATPase_C_sf"/>
</dbReference>
<evidence type="ECO:0000259" key="9">
    <source>
        <dbReference type="PROSITE" id="PS50112"/>
    </source>
</evidence>
<comment type="catalytic activity">
    <reaction evidence="1">
        <text>ATP + protein L-histidine = ADP + protein N-phospho-L-histidine.</text>
        <dbReference type="EC" id="2.7.13.3"/>
    </reaction>
</comment>
<dbReference type="PRINTS" id="PR00344">
    <property type="entry name" value="BCTRLSENSOR"/>
</dbReference>
<proteinExistence type="predicted"/>
<evidence type="ECO:0000256" key="2">
    <source>
        <dbReference type="ARBA" id="ARBA00012438"/>
    </source>
</evidence>
<dbReference type="SMART" id="SM00387">
    <property type="entry name" value="HATPase_c"/>
    <property type="match status" value="1"/>
</dbReference>
<keyword evidence="7" id="KW-1133">Transmembrane helix</keyword>
<dbReference type="EC" id="2.7.13.3" evidence="2"/>
<feature type="coiled-coil region" evidence="6">
    <location>
        <begin position="584"/>
        <end position="611"/>
    </location>
</feature>
<dbReference type="InterPro" id="IPR003661">
    <property type="entry name" value="HisK_dim/P_dom"/>
</dbReference>
<dbReference type="PANTHER" id="PTHR43304:SF1">
    <property type="entry name" value="PAC DOMAIN-CONTAINING PROTEIN"/>
    <property type="match status" value="1"/>
</dbReference>
<keyword evidence="7" id="KW-0472">Membrane</keyword>
<dbReference type="InterPro" id="IPR035965">
    <property type="entry name" value="PAS-like_dom_sf"/>
</dbReference>